<evidence type="ECO:0000313" key="2">
    <source>
        <dbReference type="EMBL" id="GET93815.1"/>
    </source>
</evidence>
<dbReference type="EMBL" id="BLBS01000057">
    <property type="protein sequence ID" value="GET93815.1"/>
    <property type="molecule type" value="Genomic_DNA"/>
</dbReference>
<protein>
    <submittedName>
        <fullName evidence="2">Cytochrome c oxidase subunit I</fullName>
    </submittedName>
</protein>
<reference evidence="2" key="1">
    <citation type="submission" date="2019-11" db="EMBL/GenBank/DDBJ databases">
        <title>Leishmania tarentolae CDS.</title>
        <authorList>
            <person name="Goto Y."/>
            <person name="Yamagishi J."/>
        </authorList>
    </citation>
    <scope>NUCLEOTIDE SEQUENCE [LARGE SCALE GENOMIC DNA]</scope>
    <source>
        <strain evidence="2">Parrot Tar II</strain>
    </source>
</reference>
<organism evidence="2 3">
    <name type="scientific">Leishmania tarentolae</name>
    <name type="common">Sauroleishmania tarentolae</name>
    <dbReference type="NCBI Taxonomy" id="5689"/>
    <lineage>
        <taxon>Eukaryota</taxon>
        <taxon>Discoba</taxon>
        <taxon>Euglenozoa</taxon>
        <taxon>Kinetoplastea</taxon>
        <taxon>Metakinetoplastina</taxon>
        <taxon>Trypanosomatida</taxon>
        <taxon>Trypanosomatidae</taxon>
        <taxon>Leishmaniinae</taxon>
        <taxon>Leishmania</taxon>
        <taxon>lizard Leishmania</taxon>
    </lineage>
</organism>
<dbReference type="VEuPathDB" id="TriTrypDB:LtaPh_3672900"/>
<evidence type="ECO:0000256" key="1">
    <source>
        <dbReference type="SAM" id="Phobius"/>
    </source>
</evidence>
<dbReference type="OrthoDB" id="275540at2759"/>
<sequence>MEWLFVMKNLACSRQALIPSNSISTKMFRPVLSVSKRTYMLAFNSKAKARPNFGLRGVGYWTSEVYHKPGQNYWMVVCCAGPFLLVGAIMMDGFWSKLDDIAGGGPSALDYGWRSQDRKPWDFSFDIGEGYAAGPAVYRPASGAVDLGHH</sequence>
<gene>
    <name evidence="2" type="ORF">LtaPh_3672900</name>
</gene>
<keyword evidence="3" id="KW-1185">Reference proteome</keyword>
<feature type="transmembrane region" description="Helical" evidence="1">
    <location>
        <begin position="73"/>
        <end position="91"/>
    </location>
</feature>
<keyword evidence="1" id="KW-0472">Membrane</keyword>
<comment type="caution">
    <text evidence="2">The sequence shown here is derived from an EMBL/GenBank/DDBJ whole genome shotgun (WGS) entry which is preliminary data.</text>
</comment>
<accession>A0A640KXE6</accession>
<dbReference type="AlphaFoldDB" id="A0A640KXE6"/>
<dbReference type="Proteomes" id="UP000419144">
    <property type="component" value="Unassembled WGS sequence"/>
</dbReference>
<name>A0A640KXE6_LEITA</name>
<keyword evidence="1" id="KW-0812">Transmembrane</keyword>
<keyword evidence="1" id="KW-1133">Transmembrane helix</keyword>
<evidence type="ECO:0000313" key="3">
    <source>
        <dbReference type="Proteomes" id="UP000419144"/>
    </source>
</evidence>
<proteinExistence type="predicted"/>